<feature type="region of interest" description="Disordered" evidence="2">
    <location>
        <begin position="706"/>
        <end position="820"/>
    </location>
</feature>
<feature type="region of interest" description="Disordered" evidence="2">
    <location>
        <begin position="217"/>
        <end position="273"/>
    </location>
</feature>
<name>A0A6A6SB59_9PLEO</name>
<sequence length="893" mass="97924">MPLRIRPSMLHLPLNFKATTKHLLRSNQSVLDAGNSTVLSVHHPSLLLTRPHAPVGTQTSLPSQTCYFNGVLGCCIFCLCCPFFLQRTHPHTDSTAQRRHTEHSHHTATAHLAQTAALLVSALPVTPCDRTRRRRGPGWWPPMASALSVPGEPVHLIHPGAADGETSPPELARPVVEDGSILHLLLVPTAFRSKPLRHRRARCITLSVRSGPLRKPLHRAYYTRRKAHKHSRSSTKSLELDPHRPHQQAPSGSTAQPPPQAPHKAPKHTHNMQSQVHDTMMLDIYPSTEVSTENMSPTKASQAKHVSFELLLPQSPQHRARLPMRVNIFPHDTTDSIITTVKNFYGLYERRGVVFEDRHGTTLIARYENFTHDMVVYVRVTAEDSDIDEFSVRQSASPRRPRLEEAFQMLPPSLSRVAGRQTESPQPGRGRRSASASTNPKRARPTLKSRGPSSHGSFAEMDTNNYSDSDGGDASVTSSRRSKKEPLASAEISADNIIEGGRRFKRAKFDSSELPLFVPPQVPMTASLSSVSPQRRVSGNNQISPYSMSNQQTFSYTHPLPSPQSYGQTEFHQGLITPYSTSTGTAHGYRSRTRSGQYGHRHSGAGGGVFPTPDPTLASASVISDEDVARQLMRLGDASNFSTHGRTSTSTLDDALSGKAELASSSEESDSDEEQDLPPFPFAAGRANMMNGSHVQMSRVYESADSSCEDYDDRDASFKGESDEMGGDEHHDRLQHNTVKARASVSSKGSKSHKARPLVKVKSKVAKPPMSPTSLPTQSRKTSSASVNGSHPIAADEEDLSSQPRCQRCRKSKKGCDRQRPCGRCKDAGIGIEGCISEDEGNGRKGRYGRHMGVTVKKTGMNPPPLHEHGMASEISAGFVNGNAGDKNKKRKR</sequence>
<evidence type="ECO:0000256" key="1">
    <source>
        <dbReference type="ARBA" id="ARBA00023242"/>
    </source>
</evidence>
<feature type="region of interest" description="Disordered" evidence="2">
    <location>
        <begin position="409"/>
        <end position="489"/>
    </location>
</feature>
<dbReference type="OrthoDB" id="4150467at2759"/>
<dbReference type="CDD" id="cd00067">
    <property type="entry name" value="GAL4"/>
    <property type="match status" value="1"/>
</dbReference>
<proteinExistence type="predicted"/>
<dbReference type="PROSITE" id="PS50048">
    <property type="entry name" value="ZN2_CY6_FUNGAL_2"/>
    <property type="match status" value="1"/>
</dbReference>
<dbReference type="EMBL" id="MU006779">
    <property type="protein sequence ID" value="KAF2643993.1"/>
    <property type="molecule type" value="Genomic_DNA"/>
</dbReference>
<protein>
    <recommendedName>
        <fullName evidence="3">Zn(2)-C6 fungal-type domain-containing protein</fullName>
    </recommendedName>
</protein>
<feature type="compositionally biased region" description="Basic residues" evidence="2">
    <location>
        <begin position="217"/>
        <end position="233"/>
    </location>
</feature>
<keyword evidence="5" id="KW-1185">Reference proteome</keyword>
<dbReference type="GO" id="GO:0000981">
    <property type="term" value="F:DNA-binding transcription factor activity, RNA polymerase II-specific"/>
    <property type="evidence" value="ECO:0007669"/>
    <property type="project" value="InterPro"/>
</dbReference>
<reference evidence="4" key="1">
    <citation type="journal article" date="2020" name="Stud. Mycol.">
        <title>101 Dothideomycetes genomes: a test case for predicting lifestyles and emergence of pathogens.</title>
        <authorList>
            <person name="Haridas S."/>
            <person name="Albert R."/>
            <person name="Binder M."/>
            <person name="Bloem J."/>
            <person name="Labutti K."/>
            <person name="Salamov A."/>
            <person name="Andreopoulos B."/>
            <person name="Baker S."/>
            <person name="Barry K."/>
            <person name="Bills G."/>
            <person name="Bluhm B."/>
            <person name="Cannon C."/>
            <person name="Castanera R."/>
            <person name="Culley D."/>
            <person name="Daum C."/>
            <person name="Ezra D."/>
            <person name="Gonzalez J."/>
            <person name="Henrissat B."/>
            <person name="Kuo A."/>
            <person name="Liang C."/>
            <person name="Lipzen A."/>
            <person name="Lutzoni F."/>
            <person name="Magnuson J."/>
            <person name="Mondo S."/>
            <person name="Nolan M."/>
            <person name="Ohm R."/>
            <person name="Pangilinan J."/>
            <person name="Park H.-J."/>
            <person name="Ramirez L."/>
            <person name="Alfaro M."/>
            <person name="Sun H."/>
            <person name="Tritt A."/>
            <person name="Yoshinaga Y."/>
            <person name="Zwiers L.-H."/>
            <person name="Turgeon B."/>
            <person name="Goodwin S."/>
            <person name="Spatafora J."/>
            <person name="Crous P."/>
            <person name="Grigoriev I."/>
        </authorList>
    </citation>
    <scope>NUCLEOTIDE SEQUENCE</scope>
    <source>
        <strain evidence="4">CBS 473.64</strain>
    </source>
</reference>
<feature type="region of interest" description="Disordered" evidence="2">
    <location>
        <begin position="639"/>
        <end position="685"/>
    </location>
</feature>
<evidence type="ECO:0000313" key="5">
    <source>
        <dbReference type="Proteomes" id="UP000799753"/>
    </source>
</evidence>
<evidence type="ECO:0000256" key="2">
    <source>
        <dbReference type="SAM" id="MobiDB-lite"/>
    </source>
</evidence>
<feature type="compositionally biased region" description="Basic residues" evidence="2">
    <location>
        <begin position="750"/>
        <end position="765"/>
    </location>
</feature>
<evidence type="ECO:0000313" key="4">
    <source>
        <dbReference type="EMBL" id="KAF2643993.1"/>
    </source>
</evidence>
<organism evidence="4 5">
    <name type="scientific">Massarina eburnea CBS 473.64</name>
    <dbReference type="NCBI Taxonomy" id="1395130"/>
    <lineage>
        <taxon>Eukaryota</taxon>
        <taxon>Fungi</taxon>
        <taxon>Dikarya</taxon>
        <taxon>Ascomycota</taxon>
        <taxon>Pezizomycotina</taxon>
        <taxon>Dothideomycetes</taxon>
        <taxon>Pleosporomycetidae</taxon>
        <taxon>Pleosporales</taxon>
        <taxon>Massarineae</taxon>
        <taxon>Massarinaceae</taxon>
        <taxon>Massarina</taxon>
    </lineage>
</organism>
<feature type="region of interest" description="Disordered" evidence="2">
    <location>
        <begin position="577"/>
        <end position="618"/>
    </location>
</feature>
<feature type="region of interest" description="Disordered" evidence="2">
    <location>
        <begin position="855"/>
        <end position="893"/>
    </location>
</feature>
<feature type="domain" description="Zn(2)-C6 fungal-type" evidence="3">
    <location>
        <begin position="805"/>
        <end position="837"/>
    </location>
</feature>
<feature type="compositionally biased region" description="Polar residues" evidence="2">
    <location>
        <begin position="772"/>
        <end position="789"/>
    </location>
</feature>
<feature type="compositionally biased region" description="Acidic residues" evidence="2">
    <location>
        <begin position="667"/>
        <end position="676"/>
    </location>
</feature>
<dbReference type="Proteomes" id="UP000799753">
    <property type="component" value="Unassembled WGS sequence"/>
</dbReference>
<feature type="compositionally biased region" description="Polar residues" evidence="2">
    <location>
        <begin position="639"/>
        <end position="652"/>
    </location>
</feature>
<accession>A0A6A6SB59</accession>
<keyword evidence="1" id="KW-0539">Nucleus</keyword>
<feature type="compositionally biased region" description="Basic residues" evidence="2">
    <location>
        <begin position="589"/>
        <end position="603"/>
    </location>
</feature>
<dbReference type="InterPro" id="IPR001138">
    <property type="entry name" value="Zn2Cys6_DnaBD"/>
</dbReference>
<evidence type="ECO:0000259" key="3">
    <source>
        <dbReference type="PROSITE" id="PS50048"/>
    </source>
</evidence>
<feature type="compositionally biased region" description="Polar residues" evidence="2">
    <location>
        <begin position="451"/>
        <end position="468"/>
    </location>
</feature>
<dbReference type="SMART" id="SM00066">
    <property type="entry name" value="GAL4"/>
    <property type="match status" value="1"/>
</dbReference>
<feature type="compositionally biased region" description="Basic and acidic residues" evidence="2">
    <location>
        <begin position="714"/>
        <end position="735"/>
    </location>
</feature>
<dbReference type="GO" id="GO:0008270">
    <property type="term" value="F:zinc ion binding"/>
    <property type="evidence" value="ECO:0007669"/>
    <property type="project" value="InterPro"/>
</dbReference>
<dbReference type="AlphaFoldDB" id="A0A6A6SB59"/>
<gene>
    <name evidence="4" type="ORF">P280DRAFT_222813</name>
</gene>